<dbReference type="OMA" id="APQQRFM"/>
<keyword evidence="4" id="KW-1185">Reference proteome</keyword>
<reference evidence="3 4" key="1">
    <citation type="journal article" date="2015" name="Nat. Commun.">
        <title>Lucilia cuprina genome unlocks parasitic fly biology to underpin future interventions.</title>
        <authorList>
            <person name="Anstead C.A."/>
            <person name="Korhonen P.K."/>
            <person name="Young N.D."/>
            <person name="Hall R.S."/>
            <person name="Jex A.R."/>
            <person name="Murali S.C."/>
            <person name="Hughes D.S."/>
            <person name="Lee S.F."/>
            <person name="Perry T."/>
            <person name="Stroehlein A.J."/>
            <person name="Ansell B.R."/>
            <person name="Breugelmans B."/>
            <person name="Hofmann A."/>
            <person name="Qu J."/>
            <person name="Dugan S."/>
            <person name="Lee S.L."/>
            <person name="Chao H."/>
            <person name="Dinh H."/>
            <person name="Han Y."/>
            <person name="Doddapaneni H.V."/>
            <person name="Worley K.C."/>
            <person name="Muzny D.M."/>
            <person name="Ioannidis P."/>
            <person name="Waterhouse R.M."/>
            <person name="Zdobnov E.M."/>
            <person name="James P.J."/>
            <person name="Bagnall N.H."/>
            <person name="Kotze A.C."/>
            <person name="Gibbs R.A."/>
            <person name="Richards S."/>
            <person name="Batterham P."/>
            <person name="Gasser R.B."/>
        </authorList>
    </citation>
    <scope>NUCLEOTIDE SEQUENCE [LARGE SCALE GENOMIC DNA]</scope>
    <source>
        <strain evidence="3 4">LS</strain>
        <tissue evidence="3">Full body</tissue>
    </source>
</reference>
<sequence>MKFSATLALAVIVGLVASSSAFPAQKRMIYYQRPAQYYAAPQRMMYVQYMHPSPHFARSTQGAEALVAGETVATGTYLEDCDHAEGDVTAAGPGVAFEASAPVDIVAEHGEDVLSEAHGVHATQAEAEAYPVADENVSAFEVPADVDIVAEENEVSDDAAKVPRDFNLDGADDSNAAGAGFAHEEVAHEVPAVEAEATFEVPEAPVEAPLDAPVEAPVEAAVAHDLPVPAPIAPVAKPVNRYLPAKKKVYVELDQSVESAEDTGLVAASEEADEEEEEEHVAPVAPVTRRPARRPSAGKKPSKAAPAKKEQKPLPVGTFFPINFGGTKGGAIAIANSFSTGEGGSATSHAIAYGSPDAAALRGCVTCKKH</sequence>
<comment type="caution">
    <text evidence="3">The sequence shown here is derived from an EMBL/GenBank/DDBJ whole genome shotgun (WGS) entry which is preliminary data.</text>
</comment>
<feature type="chain" id="PRO_5005535924" description="DUF4794 domain-containing protein" evidence="2">
    <location>
        <begin position="22"/>
        <end position="370"/>
    </location>
</feature>
<proteinExistence type="predicted"/>
<accession>A0A0L0C7V8</accession>
<feature type="compositionally biased region" description="Acidic residues" evidence="1">
    <location>
        <begin position="270"/>
        <end position="279"/>
    </location>
</feature>
<keyword evidence="2" id="KW-0732">Signal</keyword>
<evidence type="ECO:0000313" key="4">
    <source>
        <dbReference type="Proteomes" id="UP000037069"/>
    </source>
</evidence>
<evidence type="ECO:0000256" key="2">
    <source>
        <dbReference type="SAM" id="SignalP"/>
    </source>
</evidence>
<evidence type="ECO:0000313" key="3">
    <source>
        <dbReference type="EMBL" id="KNC28493.1"/>
    </source>
</evidence>
<dbReference type="OrthoDB" id="6627608at2759"/>
<feature type="region of interest" description="Disordered" evidence="1">
    <location>
        <begin position="260"/>
        <end position="314"/>
    </location>
</feature>
<evidence type="ECO:0000256" key="1">
    <source>
        <dbReference type="SAM" id="MobiDB-lite"/>
    </source>
</evidence>
<evidence type="ECO:0008006" key="5">
    <source>
        <dbReference type="Google" id="ProtNLM"/>
    </source>
</evidence>
<dbReference type="Proteomes" id="UP000037069">
    <property type="component" value="Unassembled WGS sequence"/>
</dbReference>
<gene>
    <name evidence="3" type="ORF">FF38_05544</name>
</gene>
<dbReference type="STRING" id="7375.A0A0L0C7V8"/>
<name>A0A0L0C7V8_LUCCU</name>
<feature type="signal peptide" evidence="2">
    <location>
        <begin position="1"/>
        <end position="21"/>
    </location>
</feature>
<feature type="compositionally biased region" description="Basic residues" evidence="1">
    <location>
        <begin position="290"/>
        <end position="302"/>
    </location>
</feature>
<organism evidence="3 4">
    <name type="scientific">Lucilia cuprina</name>
    <name type="common">Green bottle fly</name>
    <name type="synonym">Australian sheep blowfly</name>
    <dbReference type="NCBI Taxonomy" id="7375"/>
    <lineage>
        <taxon>Eukaryota</taxon>
        <taxon>Metazoa</taxon>
        <taxon>Ecdysozoa</taxon>
        <taxon>Arthropoda</taxon>
        <taxon>Hexapoda</taxon>
        <taxon>Insecta</taxon>
        <taxon>Pterygota</taxon>
        <taxon>Neoptera</taxon>
        <taxon>Endopterygota</taxon>
        <taxon>Diptera</taxon>
        <taxon>Brachycera</taxon>
        <taxon>Muscomorpha</taxon>
        <taxon>Oestroidea</taxon>
        <taxon>Calliphoridae</taxon>
        <taxon>Luciliinae</taxon>
        <taxon>Lucilia</taxon>
    </lineage>
</organism>
<dbReference type="AlphaFoldDB" id="A0A0L0C7V8"/>
<dbReference type="EMBL" id="JRES01000763">
    <property type="protein sequence ID" value="KNC28493.1"/>
    <property type="molecule type" value="Genomic_DNA"/>
</dbReference>
<protein>
    <recommendedName>
        <fullName evidence="5">DUF4794 domain-containing protein</fullName>
    </recommendedName>
</protein>